<reference evidence="2 3" key="1">
    <citation type="submission" date="2019-06" db="EMBL/GenBank/DDBJ databases">
        <title>Sequencing the genomes of 1000 actinobacteria strains.</title>
        <authorList>
            <person name="Klenk H.-P."/>
        </authorList>
    </citation>
    <scope>NUCLEOTIDE SEQUENCE [LARGE SCALE GENOMIC DNA]</scope>
    <source>
        <strain evidence="2 3">DSM 102200</strain>
    </source>
</reference>
<dbReference type="GO" id="GO:0003677">
    <property type="term" value="F:DNA binding"/>
    <property type="evidence" value="ECO:0007669"/>
    <property type="project" value="InterPro"/>
</dbReference>
<dbReference type="InterPro" id="IPR001387">
    <property type="entry name" value="Cro/C1-type_HTH"/>
</dbReference>
<evidence type="ECO:0000313" key="2">
    <source>
        <dbReference type="EMBL" id="TQL98856.1"/>
    </source>
</evidence>
<dbReference type="InterPro" id="IPR010982">
    <property type="entry name" value="Lambda_DNA-bd_dom_sf"/>
</dbReference>
<feature type="domain" description="HTH cro/C1-type" evidence="1">
    <location>
        <begin position="21"/>
        <end position="57"/>
    </location>
</feature>
<dbReference type="PROSITE" id="PS50943">
    <property type="entry name" value="HTH_CROC1"/>
    <property type="match status" value="1"/>
</dbReference>
<evidence type="ECO:0000259" key="1">
    <source>
        <dbReference type="PROSITE" id="PS50943"/>
    </source>
</evidence>
<keyword evidence="3" id="KW-1185">Reference proteome</keyword>
<dbReference type="Pfam" id="PF19054">
    <property type="entry name" value="DUF5753"/>
    <property type="match status" value="1"/>
</dbReference>
<accession>A0A543CP26</accession>
<protein>
    <submittedName>
        <fullName evidence="2">Helix-turn-helix protein</fullName>
    </submittedName>
</protein>
<dbReference type="SUPFAM" id="SSF47413">
    <property type="entry name" value="lambda repressor-like DNA-binding domains"/>
    <property type="match status" value="1"/>
</dbReference>
<dbReference type="CDD" id="cd00093">
    <property type="entry name" value="HTH_XRE"/>
    <property type="match status" value="1"/>
</dbReference>
<dbReference type="Gene3D" id="1.10.260.40">
    <property type="entry name" value="lambda repressor-like DNA-binding domains"/>
    <property type="match status" value="1"/>
</dbReference>
<proteinExistence type="predicted"/>
<gene>
    <name evidence="2" type="ORF">FB559_4490</name>
</gene>
<organism evidence="2 3">
    <name type="scientific">Actinoallomurus bryophytorum</name>
    <dbReference type="NCBI Taxonomy" id="1490222"/>
    <lineage>
        <taxon>Bacteria</taxon>
        <taxon>Bacillati</taxon>
        <taxon>Actinomycetota</taxon>
        <taxon>Actinomycetes</taxon>
        <taxon>Streptosporangiales</taxon>
        <taxon>Thermomonosporaceae</taxon>
        <taxon>Actinoallomurus</taxon>
    </lineage>
</organism>
<dbReference type="AlphaFoldDB" id="A0A543CP26"/>
<comment type="caution">
    <text evidence="2">The sequence shown here is derived from an EMBL/GenBank/DDBJ whole genome shotgun (WGS) entry which is preliminary data.</text>
</comment>
<evidence type="ECO:0000313" key="3">
    <source>
        <dbReference type="Proteomes" id="UP000316096"/>
    </source>
</evidence>
<dbReference type="Proteomes" id="UP000316096">
    <property type="component" value="Unassembled WGS sequence"/>
</dbReference>
<sequence length="269" mass="29645">MLPKPSPDPKSSMWAWLAHDLRLYRTQRGLSGDAVAKLINCARSSISRLENGEAKLDEGQAAALDERWRTGGHFGTMLWYARLGHDPNWFKQHVGLESEASVIKVYEASVIPGLLQLPEYAHELLTAGGEPNVEELVAERMARQAILERDPPPLILVLLSENVLHWNIGGSELMRKQLAHILEMSQRTNIGLRIIPRSAGAHPGLDGSFKIMTGAGGDVAFTESPGGGRLVPSTTEVRSYVTRYDRIGQKALPEDQSRELIIQIVEAMG</sequence>
<dbReference type="SMART" id="SM00530">
    <property type="entry name" value="HTH_XRE"/>
    <property type="match status" value="1"/>
</dbReference>
<name>A0A543CP26_9ACTN</name>
<dbReference type="Pfam" id="PF13560">
    <property type="entry name" value="HTH_31"/>
    <property type="match status" value="1"/>
</dbReference>
<dbReference type="InterPro" id="IPR043917">
    <property type="entry name" value="DUF5753"/>
</dbReference>
<dbReference type="EMBL" id="VFOZ01000001">
    <property type="protein sequence ID" value="TQL98856.1"/>
    <property type="molecule type" value="Genomic_DNA"/>
</dbReference>
<dbReference type="RefSeq" id="WP_185792339.1">
    <property type="nucleotide sequence ID" value="NZ_VFOZ01000001.1"/>
</dbReference>